<keyword evidence="2" id="KW-1185">Reference proteome</keyword>
<dbReference type="Proteomes" id="UP000073492">
    <property type="component" value="Unassembled WGS sequence"/>
</dbReference>
<protein>
    <submittedName>
        <fullName evidence="1">Uncharacterized protein</fullName>
    </submittedName>
</protein>
<sequence>MSEACERERCPLFTRLDLPGFLTDPDTSTCPACSWTCGMGIHCPCLAVGIAQAALQGSMRAMVTAPWAALLVDTDLASSLRCQVISLDNHTPSEVLCSLATLHPTNEIYFNF</sequence>
<dbReference type="AlphaFoldDB" id="A0A139IUC4"/>
<dbReference type="EMBL" id="LFZO01000008">
    <property type="protein sequence ID" value="KXT18361.1"/>
    <property type="molecule type" value="Genomic_DNA"/>
</dbReference>
<evidence type="ECO:0000313" key="1">
    <source>
        <dbReference type="EMBL" id="KXT18361.1"/>
    </source>
</evidence>
<reference evidence="1 2" key="1">
    <citation type="submission" date="2015-07" db="EMBL/GenBank/DDBJ databases">
        <title>Comparative genomics of the Sigatoka disease complex on banana suggests a link between parallel evolutionary changes in Pseudocercospora fijiensis and Pseudocercospora eumusae and increased virulence on the banana host.</title>
        <authorList>
            <person name="Chang T.-C."/>
            <person name="Salvucci A."/>
            <person name="Crous P.W."/>
            <person name="Stergiopoulos I."/>
        </authorList>
    </citation>
    <scope>NUCLEOTIDE SEQUENCE [LARGE SCALE GENOMIC DNA]</scope>
    <source>
        <strain evidence="1 2">CBS 116634</strain>
    </source>
</reference>
<organism evidence="1 2">
    <name type="scientific">Pseudocercospora musae</name>
    <dbReference type="NCBI Taxonomy" id="113226"/>
    <lineage>
        <taxon>Eukaryota</taxon>
        <taxon>Fungi</taxon>
        <taxon>Dikarya</taxon>
        <taxon>Ascomycota</taxon>
        <taxon>Pezizomycotina</taxon>
        <taxon>Dothideomycetes</taxon>
        <taxon>Dothideomycetidae</taxon>
        <taxon>Mycosphaerellales</taxon>
        <taxon>Mycosphaerellaceae</taxon>
        <taxon>Pseudocercospora</taxon>
    </lineage>
</organism>
<accession>A0A139IUC4</accession>
<comment type="caution">
    <text evidence="1">The sequence shown here is derived from an EMBL/GenBank/DDBJ whole genome shotgun (WGS) entry which is preliminary data.</text>
</comment>
<name>A0A139IUC4_9PEZI</name>
<proteinExistence type="predicted"/>
<dbReference type="OrthoDB" id="3825471at2759"/>
<gene>
    <name evidence="1" type="ORF">AC579_964</name>
</gene>
<evidence type="ECO:0000313" key="2">
    <source>
        <dbReference type="Proteomes" id="UP000073492"/>
    </source>
</evidence>